<keyword evidence="5" id="KW-1185">Reference proteome</keyword>
<feature type="region of interest" description="Disordered" evidence="1">
    <location>
        <begin position="97"/>
        <end position="120"/>
    </location>
</feature>
<organism evidence="3">
    <name type="scientific">Capitella teleta</name>
    <name type="common">Polychaete worm</name>
    <dbReference type="NCBI Taxonomy" id="283909"/>
    <lineage>
        <taxon>Eukaryota</taxon>
        <taxon>Metazoa</taxon>
        <taxon>Spiralia</taxon>
        <taxon>Lophotrochozoa</taxon>
        <taxon>Annelida</taxon>
        <taxon>Polychaeta</taxon>
        <taxon>Sedentaria</taxon>
        <taxon>Scolecida</taxon>
        <taxon>Capitellidae</taxon>
        <taxon>Capitella</taxon>
    </lineage>
</organism>
<feature type="signal peptide" evidence="2">
    <location>
        <begin position="1"/>
        <end position="22"/>
    </location>
</feature>
<name>R7VKB1_CAPTE</name>
<reference evidence="3 5" key="2">
    <citation type="journal article" date="2013" name="Nature">
        <title>Insights into bilaterian evolution from three spiralian genomes.</title>
        <authorList>
            <person name="Simakov O."/>
            <person name="Marletaz F."/>
            <person name="Cho S.J."/>
            <person name="Edsinger-Gonzales E."/>
            <person name="Havlak P."/>
            <person name="Hellsten U."/>
            <person name="Kuo D.H."/>
            <person name="Larsson T."/>
            <person name="Lv J."/>
            <person name="Arendt D."/>
            <person name="Savage R."/>
            <person name="Osoegawa K."/>
            <person name="de Jong P."/>
            <person name="Grimwood J."/>
            <person name="Chapman J.A."/>
            <person name="Shapiro H."/>
            <person name="Aerts A."/>
            <person name="Otillar R.P."/>
            <person name="Terry A.Y."/>
            <person name="Boore J.L."/>
            <person name="Grigoriev I.V."/>
            <person name="Lindberg D.R."/>
            <person name="Seaver E.C."/>
            <person name="Weisblat D.A."/>
            <person name="Putnam N.H."/>
            <person name="Rokhsar D.S."/>
        </authorList>
    </citation>
    <scope>NUCLEOTIDE SEQUENCE</scope>
    <source>
        <strain evidence="3 5">I ESC-2004</strain>
    </source>
</reference>
<evidence type="ECO:0000313" key="4">
    <source>
        <dbReference type="EnsemblMetazoa" id="CapteP201064"/>
    </source>
</evidence>
<evidence type="ECO:0000313" key="5">
    <source>
        <dbReference type="Proteomes" id="UP000014760"/>
    </source>
</evidence>
<dbReference type="EMBL" id="KB292628">
    <property type="protein sequence ID" value="ELU17181.1"/>
    <property type="molecule type" value="Genomic_DNA"/>
</dbReference>
<dbReference type="AlphaFoldDB" id="R7VKB1"/>
<dbReference type="HOGENOM" id="CLU_1662456_0_0_1"/>
<reference evidence="4" key="3">
    <citation type="submission" date="2015-06" db="UniProtKB">
        <authorList>
            <consortium name="EnsemblMetazoa"/>
        </authorList>
    </citation>
    <scope>IDENTIFICATION</scope>
</reference>
<dbReference type="Proteomes" id="UP000014760">
    <property type="component" value="Unassembled WGS sequence"/>
</dbReference>
<keyword evidence="2" id="KW-0732">Signal</keyword>
<sequence length="159" mass="17415">MHTFYLLLATAVLLLVVPSSNAITYEKCEWDCSEHGVENWCCWVYGNEPTCCIMQKGRALGMMEAGIGTARIARQMRCTQKDNPTIKGTRCRNWSIGGPTSASIQRPNSDRPKSATEAGMGPATEIDFAMIGQGPFYGRIKICKVSTIFGIVEGTHNCS</sequence>
<feature type="compositionally biased region" description="Polar residues" evidence="1">
    <location>
        <begin position="98"/>
        <end position="107"/>
    </location>
</feature>
<protein>
    <submittedName>
        <fullName evidence="3 4">Uncharacterized protein</fullName>
    </submittedName>
</protein>
<evidence type="ECO:0000256" key="1">
    <source>
        <dbReference type="SAM" id="MobiDB-lite"/>
    </source>
</evidence>
<accession>R7VKB1</accession>
<evidence type="ECO:0000256" key="2">
    <source>
        <dbReference type="SAM" id="SignalP"/>
    </source>
</evidence>
<evidence type="ECO:0000313" key="3">
    <source>
        <dbReference type="EMBL" id="ELU17181.1"/>
    </source>
</evidence>
<reference evidence="5" key="1">
    <citation type="submission" date="2012-12" db="EMBL/GenBank/DDBJ databases">
        <authorList>
            <person name="Hellsten U."/>
            <person name="Grimwood J."/>
            <person name="Chapman J.A."/>
            <person name="Shapiro H."/>
            <person name="Aerts A."/>
            <person name="Otillar R.P."/>
            <person name="Terry A.Y."/>
            <person name="Boore J.L."/>
            <person name="Simakov O."/>
            <person name="Marletaz F."/>
            <person name="Cho S.-J."/>
            <person name="Edsinger-Gonzales E."/>
            <person name="Havlak P."/>
            <person name="Kuo D.-H."/>
            <person name="Larsson T."/>
            <person name="Lv J."/>
            <person name="Arendt D."/>
            <person name="Savage R."/>
            <person name="Osoegawa K."/>
            <person name="de Jong P."/>
            <person name="Lindberg D.R."/>
            <person name="Seaver E.C."/>
            <person name="Weisblat D.A."/>
            <person name="Putnam N.H."/>
            <person name="Grigoriev I.V."/>
            <person name="Rokhsar D.S."/>
        </authorList>
    </citation>
    <scope>NUCLEOTIDE SEQUENCE</scope>
    <source>
        <strain evidence="5">I ESC-2004</strain>
    </source>
</reference>
<dbReference type="EnsemblMetazoa" id="CapteT201064">
    <property type="protein sequence ID" value="CapteP201064"/>
    <property type="gene ID" value="CapteG201064"/>
</dbReference>
<dbReference type="EMBL" id="AMQN01017009">
    <property type="status" value="NOT_ANNOTATED_CDS"/>
    <property type="molecule type" value="Genomic_DNA"/>
</dbReference>
<proteinExistence type="predicted"/>
<feature type="chain" id="PRO_5008789144" evidence="2">
    <location>
        <begin position="23"/>
        <end position="159"/>
    </location>
</feature>
<gene>
    <name evidence="3" type="ORF">CAPTEDRAFT_201064</name>
</gene>